<evidence type="ECO:0000259" key="7">
    <source>
        <dbReference type="Pfam" id="PF00350"/>
    </source>
</evidence>
<comment type="subcellular location">
    <subcellularLocation>
        <location evidence="1">Membrane</location>
    </subcellularLocation>
</comment>
<evidence type="ECO:0000256" key="3">
    <source>
        <dbReference type="ARBA" id="ARBA00022801"/>
    </source>
</evidence>
<dbReference type="Gene3D" id="3.40.50.300">
    <property type="entry name" value="P-loop containing nucleotide triphosphate hydrolases"/>
    <property type="match status" value="1"/>
</dbReference>
<dbReference type="InterPro" id="IPR027417">
    <property type="entry name" value="P-loop_NTPase"/>
</dbReference>
<reference evidence="8 9" key="1">
    <citation type="journal article" date="2013" name="Genome Biol. Evol.">
        <title>Genomes of Stigonematalean cyanobacteria (subsection V) and the evolution of oxygenic photosynthesis from prokaryotes to plastids.</title>
        <authorList>
            <person name="Dagan T."/>
            <person name="Roettger M."/>
            <person name="Stucken K."/>
            <person name="Landan G."/>
            <person name="Koch R."/>
            <person name="Major P."/>
            <person name="Gould S.B."/>
            <person name="Goremykin V.V."/>
            <person name="Rippka R."/>
            <person name="Tandeau de Marsac N."/>
            <person name="Gugger M."/>
            <person name="Lockhart P.J."/>
            <person name="Allen J.F."/>
            <person name="Brune I."/>
            <person name="Maus I."/>
            <person name="Puhler A."/>
            <person name="Martin W.F."/>
        </authorList>
    </citation>
    <scope>NUCLEOTIDE SEQUENCE [LARGE SCALE GENOMIC DNA]</scope>
    <source>
        <strain evidence="8 9">PCC 7110</strain>
    </source>
</reference>
<sequence>MKSYLTISQSLKAVCQFIDAEEQQQLVKDVELVCQQLVNPHFGIAVLAPFNFGKSTLINALLGREIMPTKMVRTTGTVIKIKYGETLQTLITLKSGEVIRSNDTEVLKEFAVLNHKRQRREDVMSVEVAYPSDLLKNGIELFDLPGTNDKEEQNVLVRNQLLQVDLVIQVLNAQQPFTLGEQETLSTWLINRGIKSVIFVLNRMNEIESEDDKNEIYDDVYSTTAIFKSDLPQGLKTLYRVDALPAVKAKQERNIWKRFISGIITFKATLLTVTFLQKKRTNQTRLLRVITIATQIKQILQKKVNDLTAEIRNAEEIRNVAIKQGKERELFLKKEFKRRLETYRNWLSLNSLVGTYQRDAAESLETNRFHTWQDSKLKSTILTYTQAIEKWVNQSCDELNINQINTINISLPSYPNVVLPQPQDRNARQWIGDIFNGGANRKRLNEEYQIKKWEAYKNAVYKYLSKFSKDALMSLDKYEKTVESLIIFPIPPVAEEVLQKRHHLNALNSSLDAIKSIELLKSTIDTHRFKGLEHLIVFLLFWKNWLWLFFG</sequence>
<evidence type="ECO:0000256" key="2">
    <source>
        <dbReference type="ARBA" id="ARBA00022741"/>
    </source>
</evidence>
<name>A0A139X095_9CYAN</name>
<dbReference type="PANTHER" id="PTHR10465:SF0">
    <property type="entry name" value="SARCALUMENIN"/>
    <property type="match status" value="1"/>
</dbReference>
<evidence type="ECO:0000256" key="5">
    <source>
        <dbReference type="ARBA" id="ARBA00023136"/>
    </source>
</evidence>
<protein>
    <submittedName>
        <fullName evidence="8">Dynamin</fullName>
    </submittedName>
</protein>
<dbReference type="SUPFAM" id="SSF52540">
    <property type="entry name" value="P-loop containing nucleoside triphosphate hydrolases"/>
    <property type="match status" value="1"/>
</dbReference>
<dbReference type="RefSeq" id="WP_017749826.1">
    <property type="nucleotide sequence ID" value="NZ_KQ976354.1"/>
</dbReference>
<feature type="coiled-coil region" evidence="6">
    <location>
        <begin position="297"/>
        <end position="324"/>
    </location>
</feature>
<evidence type="ECO:0000313" key="8">
    <source>
        <dbReference type="EMBL" id="KYC38108.1"/>
    </source>
</evidence>
<comment type="caution">
    <text evidence="8">The sequence shown here is derived from an EMBL/GenBank/DDBJ whole genome shotgun (WGS) entry which is preliminary data.</text>
</comment>
<dbReference type="OrthoDB" id="5477114at2"/>
<keyword evidence="2" id="KW-0547">Nucleotide-binding</keyword>
<keyword evidence="5" id="KW-0472">Membrane</keyword>
<dbReference type="Pfam" id="PF00350">
    <property type="entry name" value="Dynamin_N"/>
    <property type="match status" value="1"/>
</dbReference>
<dbReference type="CDD" id="cd09912">
    <property type="entry name" value="DLP_2"/>
    <property type="match status" value="1"/>
</dbReference>
<keyword evidence="3" id="KW-0378">Hydrolase</keyword>
<evidence type="ECO:0000256" key="6">
    <source>
        <dbReference type="SAM" id="Coils"/>
    </source>
</evidence>
<gene>
    <name evidence="8" type="ORF">WA1_37795</name>
</gene>
<organism evidence="8 9">
    <name type="scientific">Scytonema hofmannii PCC 7110</name>
    <dbReference type="NCBI Taxonomy" id="128403"/>
    <lineage>
        <taxon>Bacteria</taxon>
        <taxon>Bacillati</taxon>
        <taxon>Cyanobacteriota</taxon>
        <taxon>Cyanophyceae</taxon>
        <taxon>Nostocales</taxon>
        <taxon>Scytonemataceae</taxon>
        <taxon>Scytonema</taxon>
    </lineage>
</organism>
<dbReference type="EMBL" id="ANNX02000042">
    <property type="protein sequence ID" value="KYC38108.1"/>
    <property type="molecule type" value="Genomic_DNA"/>
</dbReference>
<dbReference type="AlphaFoldDB" id="A0A139X095"/>
<feature type="domain" description="Dynamin N-terminal" evidence="7">
    <location>
        <begin position="44"/>
        <end position="203"/>
    </location>
</feature>
<evidence type="ECO:0000256" key="1">
    <source>
        <dbReference type="ARBA" id="ARBA00004370"/>
    </source>
</evidence>
<keyword evidence="4" id="KW-0342">GTP-binding</keyword>
<dbReference type="PANTHER" id="PTHR10465">
    <property type="entry name" value="TRANSMEMBRANE GTPASE FZO1"/>
    <property type="match status" value="1"/>
</dbReference>
<keyword evidence="6" id="KW-0175">Coiled coil</keyword>
<dbReference type="InterPro" id="IPR027094">
    <property type="entry name" value="Mitofusin_fam"/>
</dbReference>
<proteinExistence type="predicted"/>
<keyword evidence="9" id="KW-1185">Reference proteome</keyword>
<dbReference type="GO" id="GO:0005525">
    <property type="term" value="F:GTP binding"/>
    <property type="evidence" value="ECO:0007669"/>
    <property type="project" value="UniProtKB-KW"/>
</dbReference>
<dbReference type="Proteomes" id="UP000076925">
    <property type="component" value="Unassembled WGS sequence"/>
</dbReference>
<dbReference type="GO" id="GO:0003924">
    <property type="term" value="F:GTPase activity"/>
    <property type="evidence" value="ECO:0007669"/>
    <property type="project" value="InterPro"/>
</dbReference>
<dbReference type="STRING" id="128403.WA1_37795"/>
<evidence type="ECO:0000313" key="9">
    <source>
        <dbReference type="Proteomes" id="UP000076925"/>
    </source>
</evidence>
<dbReference type="GO" id="GO:0016020">
    <property type="term" value="C:membrane"/>
    <property type="evidence" value="ECO:0007669"/>
    <property type="project" value="UniProtKB-SubCell"/>
</dbReference>
<dbReference type="InterPro" id="IPR045063">
    <property type="entry name" value="Dynamin_N"/>
</dbReference>
<accession>A0A139X095</accession>
<evidence type="ECO:0000256" key="4">
    <source>
        <dbReference type="ARBA" id="ARBA00023134"/>
    </source>
</evidence>
<dbReference type="GO" id="GO:0008053">
    <property type="term" value="P:mitochondrial fusion"/>
    <property type="evidence" value="ECO:0007669"/>
    <property type="project" value="TreeGrafter"/>
</dbReference>